<name>A0A0W0XM23_9GAMM</name>
<dbReference type="NCBIfam" id="NF004127">
    <property type="entry name" value="PRK05617.1"/>
    <property type="match status" value="1"/>
</dbReference>
<comment type="catalytic activity">
    <reaction evidence="1">
        <text>3-hydroxy-2-methylpropanoyl-CoA + H2O = 3-hydroxy-2-methylpropanoate + CoA + H(+)</text>
        <dbReference type="Rhea" id="RHEA:20888"/>
        <dbReference type="ChEBI" id="CHEBI:11805"/>
        <dbReference type="ChEBI" id="CHEBI:15377"/>
        <dbReference type="ChEBI" id="CHEBI:15378"/>
        <dbReference type="ChEBI" id="CHEBI:57287"/>
        <dbReference type="ChEBI" id="CHEBI:57340"/>
        <dbReference type="EC" id="3.1.2.4"/>
    </reaction>
</comment>
<dbReference type="Gene3D" id="3.90.226.10">
    <property type="entry name" value="2-enoyl-CoA Hydratase, Chain A, domain 1"/>
    <property type="match status" value="1"/>
</dbReference>
<evidence type="ECO:0000256" key="2">
    <source>
        <dbReference type="ARBA" id="ARBA00011915"/>
    </source>
</evidence>
<evidence type="ECO:0000313" key="6">
    <source>
        <dbReference type="Proteomes" id="UP000054618"/>
    </source>
</evidence>
<dbReference type="RefSeq" id="WP_058509010.1">
    <property type="nucleotide sequence ID" value="NZ_CAAAIK010000033.1"/>
</dbReference>
<dbReference type="PANTHER" id="PTHR43176">
    <property type="entry name" value="3-HYDROXYISOBUTYRYL-COA HYDROLASE-RELATED"/>
    <property type="match status" value="1"/>
</dbReference>
<dbReference type="InterPro" id="IPR032259">
    <property type="entry name" value="HIBYL-CoA-H"/>
</dbReference>
<dbReference type="STRING" id="45073.Lqui_2963"/>
<dbReference type="InterPro" id="IPR029045">
    <property type="entry name" value="ClpP/crotonase-like_dom_sf"/>
</dbReference>
<dbReference type="GO" id="GO:0006574">
    <property type="term" value="P:L-valine catabolic process"/>
    <property type="evidence" value="ECO:0007669"/>
    <property type="project" value="TreeGrafter"/>
</dbReference>
<dbReference type="EC" id="3.1.2.4" evidence="2"/>
<dbReference type="GO" id="GO:0003860">
    <property type="term" value="F:3-hydroxyisobutyryl-CoA hydrolase activity"/>
    <property type="evidence" value="ECO:0007669"/>
    <property type="project" value="UniProtKB-EC"/>
</dbReference>
<dbReference type="InterPro" id="IPR045004">
    <property type="entry name" value="ECH_dom"/>
</dbReference>
<dbReference type="FunFam" id="3.90.226.10:FF:000026">
    <property type="entry name" value="3-hydroxyisobutyryl-CoA hydrolase, mitochondrial"/>
    <property type="match status" value="1"/>
</dbReference>
<evidence type="ECO:0000259" key="4">
    <source>
        <dbReference type="Pfam" id="PF16113"/>
    </source>
</evidence>
<evidence type="ECO:0000256" key="3">
    <source>
        <dbReference type="ARBA" id="ARBA00022801"/>
    </source>
</evidence>
<keyword evidence="6" id="KW-1185">Reference proteome</keyword>
<protein>
    <recommendedName>
        <fullName evidence="2">3-hydroxyisobutyryl-CoA hydrolase</fullName>
        <ecNumber evidence="2">3.1.2.4</ecNumber>
    </recommendedName>
</protein>
<proteinExistence type="predicted"/>
<evidence type="ECO:0000256" key="1">
    <source>
        <dbReference type="ARBA" id="ARBA00001709"/>
    </source>
</evidence>
<accession>A0A0W0XM23</accession>
<evidence type="ECO:0000313" key="5">
    <source>
        <dbReference type="EMBL" id="KTD45492.1"/>
    </source>
</evidence>
<comment type="caution">
    <text evidence="5">The sequence shown here is derived from an EMBL/GenBank/DDBJ whole genome shotgun (WGS) entry which is preliminary data.</text>
</comment>
<feature type="domain" description="Enoyl-CoA hydratase/isomerase" evidence="4">
    <location>
        <begin position="14"/>
        <end position="339"/>
    </location>
</feature>
<gene>
    <name evidence="5" type="ORF">Lqui_2963</name>
</gene>
<dbReference type="OrthoDB" id="9790967at2"/>
<reference evidence="5 6" key="1">
    <citation type="submission" date="2015-11" db="EMBL/GenBank/DDBJ databases">
        <title>Genomic analysis of 38 Legionella species identifies large and diverse effector repertoires.</title>
        <authorList>
            <person name="Burstein D."/>
            <person name="Amaro F."/>
            <person name="Zusman T."/>
            <person name="Lifshitz Z."/>
            <person name="Cohen O."/>
            <person name="Gilbert J.A."/>
            <person name="Pupko T."/>
            <person name="Shuman H.A."/>
            <person name="Segal G."/>
        </authorList>
    </citation>
    <scope>NUCLEOTIDE SEQUENCE [LARGE SCALE GENOMIC DNA]</scope>
    <source>
        <strain evidence="5 6">CDC#1442-AUS-E</strain>
    </source>
</reference>
<keyword evidence="3" id="KW-0378">Hydrolase</keyword>
<dbReference type="AlphaFoldDB" id="A0A0W0XM23"/>
<dbReference type="CDD" id="cd06558">
    <property type="entry name" value="crotonase-like"/>
    <property type="match status" value="1"/>
</dbReference>
<sequence>MNSNILFEKQNQLGIITLNRPNALNALTLEMINSLQEQLIEWEHDRHIHAVLIQATPGKAFCAGGDVRWLYESGLHKKEEQMEFFWHEYRLNHYIHHYSKPYIALMNGITMGGGVGISLHGSHPVATENFVFAMPETGIGFFPDIGASYLLARLPHYLGVYLGLTGNRLTSQDALAAGLIRKIIPAEHSAGLIELLNETDLAVNAAQKVDDCLTQLPLADTQHSIANAGQIEKHFKFNTIEEILVSLKAAQDEWSKACLDNLQQKAPLSLKITLTQIHKARFLSMADCIKMDYCLVRHFMNDSDFYEGVRALLVDKDKSPHWDPKQLEGVSEAKVADYFECDQELKLLD</sequence>
<dbReference type="PANTHER" id="PTHR43176:SF3">
    <property type="entry name" value="3-HYDROXYISOBUTYRYL-COA HYDROLASE, MITOCHONDRIAL"/>
    <property type="match status" value="1"/>
</dbReference>
<dbReference type="Proteomes" id="UP000054618">
    <property type="component" value="Unassembled WGS sequence"/>
</dbReference>
<dbReference type="SUPFAM" id="SSF52096">
    <property type="entry name" value="ClpP/crotonase"/>
    <property type="match status" value="1"/>
</dbReference>
<dbReference type="EMBL" id="LNYS01000025">
    <property type="protein sequence ID" value="KTD45492.1"/>
    <property type="molecule type" value="Genomic_DNA"/>
</dbReference>
<organism evidence="5 6">
    <name type="scientific">Legionella quinlivanii</name>
    <dbReference type="NCBI Taxonomy" id="45073"/>
    <lineage>
        <taxon>Bacteria</taxon>
        <taxon>Pseudomonadati</taxon>
        <taxon>Pseudomonadota</taxon>
        <taxon>Gammaproteobacteria</taxon>
        <taxon>Legionellales</taxon>
        <taxon>Legionellaceae</taxon>
        <taxon>Legionella</taxon>
    </lineage>
</organism>
<dbReference type="Pfam" id="PF16113">
    <property type="entry name" value="ECH_2"/>
    <property type="match status" value="1"/>
</dbReference>
<dbReference type="PATRIC" id="fig|45073.5.peg.3143"/>